<dbReference type="InterPro" id="IPR036582">
    <property type="entry name" value="Mao_N_sf"/>
</dbReference>
<dbReference type="RefSeq" id="WP_042231361.1">
    <property type="nucleotide sequence ID" value="NZ_CP026520.1"/>
</dbReference>
<evidence type="ECO:0000313" key="5">
    <source>
        <dbReference type="EMBL" id="MCY9598744.1"/>
    </source>
</evidence>
<feature type="domain" description="Copper amine oxidase-like N-terminal" evidence="2">
    <location>
        <begin position="282"/>
        <end position="372"/>
    </location>
</feature>
<sequence>MKKSFKLLTLGLAGSCLLAASAGTSYANNAVQVPAATSVAAEPVSAQASVKNGAVQVTTKEIKEDSPELSVDLQIPVIQGMKDTQYQDELNDIIYRHAMKDVEAVRKQAQRDLAAANGSASELAMPYSVDLIAEVSASGGQEDANRLSLRVATSVYTGGAHGMPRVDTYNVLNAEEAQKIELKDLFGDNYKAIIDKQISQEIAKHPDDFFEDAFSGITDTQSFQIRDGKAVIVFSPYDIAPYAAGIQEFSIPIAPGGNSSAPSSLVVGGEVLSAKQGSLYTTAEGTNMVPLRVAAEKLGFQLKWNQEQWAAELSKGAVWTSVYKGKDAYTINKMAPVSLGEAAVIKEDGNMYVPASFFSKILKADVTVTGDQLVIK</sequence>
<dbReference type="Pfam" id="PF07833">
    <property type="entry name" value="Cu_amine_oxidN1"/>
    <property type="match status" value="1"/>
</dbReference>
<name>A0A410WPK8_9BACL</name>
<feature type="domain" description="Deacetylase PdaC" evidence="4">
    <location>
        <begin position="62"/>
        <end position="163"/>
    </location>
</feature>
<dbReference type="InterPro" id="IPR037126">
    <property type="entry name" value="PdaC/RsiV-like_sf"/>
</dbReference>
<gene>
    <name evidence="5" type="ORF">M5X16_23595</name>
    <name evidence="6" type="ORF">PC41400_00630</name>
</gene>
<evidence type="ECO:0000313" key="6">
    <source>
        <dbReference type="EMBL" id="QAV16283.1"/>
    </source>
</evidence>
<dbReference type="GeneID" id="95373319"/>
<dbReference type="InterPro" id="IPR025303">
    <property type="entry name" value="PdaC"/>
</dbReference>
<dbReference type="KEGG" id="pchi:PC41400_00630"/>
<dbReference type="Gene3D" id="3.90.640.20">
    <property type="entry name" value="Heat-shock cognate protein, ATPase"/>
    <property type="match status" value="1"/>
</dbReference>
<dbReference type="Pfam" id="PF13739">
    <property type="entry name" value="PdaC"/>
    <property type="match status" value="1"/>
</dbReference>
<dbReference type="InterPro" id="IPR021729">
    <property type="entry name" value="DUF3298"/>
</dbReference>
<dbReference type="Gene3D" id="3.30.565.40">
    <property type="entry name" value="Fervidobacterium nodosum Rt17-B1 like"/>
    <property type="match status" value="1"/>
</dbReference>
<accession>A0A410WPK8</accession>
<evidence type="ECO:0000259" key="4">
    <source>
        <dbReference type="Pfam" id="PF13739"/>
    </source>
</evidence>
<evidence type="ECO:0000313" key="7">
    <source>
        <dbReference type="Proteomes" id="UP000288943"/>
    </source>
</evidence>
<dbReference type="EMBL" id="JAMDMJ010000034">
    <property type="protein sequence ID" value="MCY9598744.1"/>
    <property type="molecule type" value="Genomic_DNA"/>
</dbReference>
<dbReference type="SUPFAM" id="SSF55383">
    <property type="entry name" value="Copper amine oxidase, domain N"/>
    <property type="match status" value="1"/>
</dbReference>
<dbReference type="EMBL" id="CP026520">
    <property type="protein sequence ID" value="QAV16283.1"/>
    <property type="molecule type" value="Genomic_DNA"/>
</dbReference>
<dbReference type="InterPro" id="IPR012854">
    <property type="entry name" value="Cu_amine_oxidase-like_N"/>
</dbReference>
<feature type="chain" id="PRO_5019468468" evidence="1">
    <location>
        <begin position="28"/>
        <end position="376"/>
    </location>
</feature>
<evidence type="ECO:0000256" key="1">
    <source>
        <dbReference type="SAM" id="SignalP"/>
    </source>
</evidence>
<keyword evidence="1" id="KW-0732">Signal</keyword>
<evidence type="ECO:0000259" key="2">
    <source>
        <dbReference type="Pfam" id="PF07833"/>
    </source>
</evidence>
<dbReference type="Pfam" id="PF11738">
    <property type="entry name" value="DUF3298"/>
    <property type="match status" value="1"/>
</dbReference>
<dbReference type="OrthoDB" id="5637at2"/>
<evidence type="ECO:0000259" key="3">
    <source>
        <dbReference type="Pfam" id="PF11738"/>
    </source>
</evidence>
<reference evidence="6 7" key="1">
    <citation type="submission" date="2018-01" db="EMBL/GenBank/DDBJ databases">
        <title>The whole genome sequencing and assembly of Paenibacillus chitinolyticus KCCM 41400 strain.</title>
        <authorList>
            <person name="Kim J.-Y."/>
            <person name="Park M.-K."/>
            <person name="Lee Y.-J."/>
            <person name="Yi H."/>
            <person name="Bahn Y.-S."/>
            <person name="Kim J.F."/>
            <person name="Lee D.-W."/>
        </authorList>
    </citation>
    <scope>NUCLEOTIDE SEQUENCE [LARGE SCALE GENOMIC DNA]</scope>
    <source>
        <strain evidence="6 7">KCCM 41400</strain>
    </source>
</reference>
<organism evidence="6 7">
    <name type="scientific">Paenibacillus chitinolyticus</name>
    <dbReference type="NCBI Taxonomy" id="79263"/>
    <lineage>
        <taxon>Bacteria</taxon>
        <taxon>Bacillati</taxon>
        <taxon>Bacillota</taxon>
        <taxon>Bacilli</taxon>
        <taxon>Bacillales</taxon>
        <taxon>Paenibacillaceae</taxon>
        <taxon>Paenibacillus</taxon>
    </lineage>
</organism>
<dbReference type="AlphaFoldDB" id="A0A410WPK8"/>
<feature type="domain" description="DUF3298" evidence="3">
    <location>
        <begin position="183"/>
        <end position="253"/>
    </location>
</feature>
<protein>
    <submittedName>
        <fullName evidence="6">DUF3298 domain-containing protein</fullName>
    </submittedName>
</protein>
<reference evidence="5 8" key="2">
    <citation type="submission" date="2022-05" db="EMBL/GenBank/DDBJ databases">
        <title>Genome Sequencing of Bee-Associated Microbes.</title>
        <authorList>
            <person name="Dunlap C."/>
        </authorList>
    </citation>
    <scope>NUCLEOTIDE SEQUENCE [LARGE SCALE GENOMIC DNA]</scope>
    <source>
        <strain evidence="5 8">NRRL B-23120</strain>
    </source>
</reference>
<evidence type="ECO:0000313" key="8">
    <source>
        <dbReference type="Proteomes" id="UP001527202"/>
    </source>
</evidence>
<dbReference type="Proteomes" id="UP001527202">
    <property type="component" value="Unassembled WGS sequence"/>
</dbReference>
<proteinExistence type="predicted"/>
<feature type="signal peptide" evidence="1">
    <location>
        <begin position="1"/>
        <end position="27"/>
    </location>
</feature>
<keyword evidence="8" id="KW-1185">Reference proteome</keyword>
<dbReference type="Proteomes" id="UP000288943">
    <property type="component" value="Chromosome"/>
</dbReference>
<dbReference type="Gene3D" id="3.30.457.10">
    <property type="entry name" value="Copper amine oxidase-like, N-terminal domain"/>
    <property type="match status" value="1"/>
</dbReference>